<evidence type="ECO:0000313" key="3">
    <source>
        <dbReference type="EMBL" id="CAB4911864.1"/>
    </source>
</evidence>
<dbReference type="InterPro" id="IPR052387">
    <property type="entry name" value="Fibrocystin"/>
</dbReference>
<sequence length="824" mass="82688">MSTATSVRRNARRIVTASAAAAVVAVSLTTLPSSEAAATDFAATISAMGTGANEVVWSMAATNTTAYAVGGFTTIDGVAADGIASYDIATSTWSSMGTFDVTPELIRASPSGDLYAGGAFSSANSAPFSKSIAVWDGATWDGLGDANQVLDGQVYAMAFGPDGSLYIGGTFASTSGAIGLNYVAKWTGSAWQPLGTGVNARVRSIAVDSQDNVYVAGDFTQAGSTMVSSIAKWNGSTWSGLGSGFAATANIDIATDSHDNLYIVGDFASVGGVTANKAAKWNGSAWSALGGGLANGIPFDLVIDTADQVYVAGSFTSAKTSADSIVAGTNSFARWNGATWQGMSTVFNGGGARTVAIGGPYGTVFAGGDMTSTNPASSTLNYLAQVQPGPTISSITPSRVAPDGGTPFSVNGAALKGAYIAITIGGVVPANDASVSQAQFTAETPAHAAGEVTVSFSTAAGTDTATMTFVDPPTFTSISPEAGPTDGGTLVTITGTGFTDATSVEIGGTAATGLTIVSDTQLTVVTPAHVADLSDVKVISDFGDVTQFNAYRFALAPTIITVSPSSGSSLGGTAVTIEGANFTGATEVQFGTTPGTLLTVVSDTQLTVVSPAGTGTDRGITVTGPGGSTTTAGAWDYISAATAPRNLKQTAKAKGAMTFTWSAPTSAGGGTISGYTVQYRKHGASTWKTKSTLQTGRSVTLSRLRDGVSYDIRVAAQNGQVGAYASLTATTPALPAAPTRASAKVRGKVVTMKWTKAVVQSGSTRTANLIACTKGSVKKKTGRLSAGATTGSITLGKGTWSCRVFAYTEAGHGPGSTAKSVKVT</sequence>
<dbReference type="InterPro" id="IPR013783">
    <property type="entry name" value="Ig-like_fold"/>
</dbReference>
<proteinExistence type="predicted"/>
<dbReference type="Pfam" id="PF00041">
    <property type="entry name" value="fn3"/>
    <property type="match status" value="1"/>
</dbReference>
<keyword evidence="1" id="KW-0732">Signal</keyword>
<gene>
    <name evidence="3" type="ORF">UFOPK3610_00858</name>
</gene>
<dbReference type="AlphaFoldDB" id="A0A6J7GXE0"/>
<dbReference type="Gene3D" id="2.60.40.10">
    <property type="entry name" value="Immunoglobulins"/>
    <property type="match status" value="4"/>
</dbReference>
<dbReference type="SUPFAM" id="SSF81296">
    <property type="entry name" value="E set domains"/>
    <property type="match status" value="3"/>
</dbReference>
<organism evidence="3">
    <name type="scientific">freshwater metagenome</name>
    <dbReference type="NCBI Taxonomy" id="449393"/>
    <lineage>
        <taxon>unclassified sequences</taxon>
        <taxon>metagenomes</taxon>
        <taxon>ecological metagenomes</taxon>
    </lineage>
</organism>
<dbReference type="SMART" id="SM00429">
    <property type="entry name" value="IPT"/>
    <property type="match status" value="3"/>
</dbReference>
<dbReference type="CDD" id="cd00063">
    <property type="entry name" value="FN3"/>
    <property type="match status" value="1"/>
</dbReference>
<dbReference type="PROSITE" id="PS50853">
    <property type="entry name" value="FN3"/>
    <property type="match status" value="1"/>
</dbReference>
<protein>
    <submittedName>
        <fullName evidence="3">Unannotated protein</fullName>
    </submittedName>
</protein>
<dbReference type="SMART" id="SM00060">
    <property type="entry name" value="FN3"/>
    <property type="match status" value="2"/>
</dbReference>
<dbReference type="InterPro" id="IPR014756">
    <property type="entry name" value="Ig_E-set"/>
</dbReference>
<evidence type="ECO:0000256" key="1">
    <source>
        <dbReference type="ARBA" id="ARBA00022729"/>
    </source>
</evidence>
<dbReference type="EMBL" id="CAFBMR010000026">
    <property type="protein sequence ID" value="CAB4911864.1"/>
    <property type="molecule type" value="Genomic_DNA"/>
</dbReference>
<dbReference type="PANTHER" id="PTHR46769:SF2">
    <property type="entry name" value="FIBROCYSTIN-L ISOFORM 2 PRECURSOR-RELATED"/>
    <property type="match status" value="1"/>
</dbReference>
<dbReference type="CDD" id="cd00102">
    <property type="entry name" value="IPT"/>
    <property type="match status" value="1"/>
</dbReference>
<dbReference type="Pfam" id="PF01833">
    <property type="entry name" value="TIG"/>
    <property type="match status" value="3"/>
</dbReference>
<dbReference type="InterPro" id="IPR003961">
    <property type="entry name" value="FN3_dom"/>
</dbReference>
<accession>A0A6J7GXE0</accession>
<dbReference type="PANTHER" id="PTHR46769">
    <property type="entry name" value="POLYCYSTIC KIDNEY AND HEPATIC DISEASE 1 (AUTOSOMAL RECESSIVE)-LIKE 1"/>
    <property type="match status" value="1"/>
</dbReference>
<feature type="domain" description="Fibronectin type-III" evidence="2">
    <location>
        <begin position="643"/>
        <end position="736"/>
    </location>
</feature>
<dbReference type="InterPro" id="IPR011043">
    <property type="entry name" value="Gal_Oxase/kelch_b-propeller"/>
</dbReference>
<dbReference type="InterPro" id="IPR036116">
    <property type="entry name" value="FN3_sf"/>
</dbReference>
<dbReference type="SUPFAM" id="SSF50965">
    <property type="entry name" value="Galactose oxidase, central domain"/>
    <property type="match status" value="1"/>
</dbReference>
<evidence type="ECO:0000259" key="2">
    <source>
        <dbReference type="PROSITE" id="PS50853"/>
    </source>
</evidence>
<dbReference type="SUPFAM" id="SSF49265">
    <property type="entry name" value="Fibronectin type III"/>
    <property type="match status" value="1"/>
</dbReference>
<name>A0A6J7GXE0_9ZZZZ</name>
<dbReference type="InterPro" id="IPR002909">
    <property type="entry name" value="IPT_dom"/>
</dbReference>
<reference evidence="3" key="1">
    <citation type="submission" date="2020-05" db="EMBL/GenBank/DDBJ databases">
        <authorList>
            <person name="Chiriac C."/>
            <person name="Salcher M."/>
            <person name="Ghai R."/>
            <person name="Kavagutti S V."/>
        </authorList>
    </citation>
    <scope>NUCLEOTIDE SEQUENCE</scope>
</reference>